<dbReference type="eggNOG" id="COG1879">
    <property type="taxonomic scope" value="Bacteria"/>
</dbReference>
<comment type="subcellular location">
    <subcellularLocation>
        <location evidence="1">Cell envelope</location>
    </subcellularLocation>
</comment>
<evidence type="ECO:0000256" key="3">
    <source>
        <dbReference type="ARBA" id="ARBA00022729"/>
    </source>
</evidence>
<gene>
    <name evidence="6" type="ORF">SMGD1_2363</name>
</gene>
<evidence type="ECO:0000256" key="2">
    <source>
        <dbReference type="ARBA" id="ARBA00007639"/>
    </source>
</evidence>
<dbReference type="PANTHER" id="PTHR46847:SF1">
    <property type="entry name" value="D-ALLOSE-BINDING PERIPLASMIC PROTEIN-RELATED"/>
    <property type="match status" value="1"/>
</dbReference>
<keyword evidence="3 4" id="KW-0732">Signal</keyword>
<accession>H1FYS1</accession>
<feature type="signal peptide" evidence="4">
    <location>
        <begin position="1"/>
        <end position="19"/>
    </location>
</feature>
<feature type="domain" description="Periplasmic binding protein" evidence="5">
    <location>
        <begin position="30"/>
        <end position="281"/>
    </location>
</feature>
<evidence type="ECO:0000313" key="6">
    <source>
        <dbReference type="EMBL" id="EHP30886.1"/>
    </source>
</evidence>
<dbReference type="InterPro" id="IPR025997">
    <property type="entry name" value="SBP_2_dom"/>
</dbReference>
<evidence type="ECO:0000256" key="1">
    <source>
        <dbReference type="ARBA" id="ARBA00004196"/>
    </source>
</evidence>
<proteinExistence type="inferred from homology"/>
<dbReference type="SUPFAM" id="SSF53822">
    <property type="entry name" value="Periplasmic binding protein-like I"/>
    <property type="match status" value="1"/>
</dbReference>
<dbReference type="CDD" id="cd06308">
    <property type="entry name" value="PBP1_sensor_kinase-like"/>
    <property type="match status" value="1"/>
</dbReference>
<keyword evidence="7" id="KW-1185">Reference proteome</keyword>
<protein>
    <submittedName>
        <fullName evidence="6">Periplasmic substrate binding protein</fullName>
    </submittedName>
</protein>
<evidence type="ECO:0000313" key="7">
    <source>
        <dbReference type="Proteomes" id="UP000006431"/>
    </source>
</evidence>
<name>B6BMJ9_SULGG</name>
<evidence type="ECO:0000256" key="4">
    <source>
        <dbReference type="SAM" id="SignalP"/>
    </source>
</evidence>
<dbReference type="HOGENOM" id="CLU_037628_3_2_7"/>
<accession>B6BMJ9</accession>
<feature type="chain" id="PRO_5002840649" evidence="4">
    <location>
        <begin position="20"/>
        <end position="307"/>
    </location>
</feature>
<reference evidence="6 7" key="1">
    <citation type="journal article" date="2012" name="Proc. Natl. Acad. Sci. U.S.A.">
        <title>Genome and physiology of a model Epsilonproteobacterium responsible for sulfide detoxification in marine oxygen depletion zones.</title>
        <authorList>
            <person name="Grote J."/>
            <person name="Schott T."/>
            <person name="Bruckner C.G."/>
            <person name="Glockner F.O."/>
            <person name="Jost G."/>
            <person name="Teeling H."/>
            <person name="Labrenz M."/>
            <person name="Jurgens K."/>
        </authorList>
    </citation>
    <scope>NUCLEOTIDE SEQUENCE [LARGE SCALE GENOMIC DNA]</scope>
    <source>
        <strain evidence="6 7">GD1</strain>
    </source>
</reference>
<dbReference type="GO" id="GO:0030246">
    <property type="term" value="F:carbohydrate binding"/>
    <property type="evidence" value="ECO:0007669"/>
    <property type="project" value="UniProtKB-ARBA"/>
</dbReference>
<dbReference type="GO" id="GO:0030313">
    <property type="term" value="C:cell envelope"/>
    <property type="evidence" value="ECO:0007669"/>
    <property type="project" value="UniProtKB-SubCell"/>
</dbReference>
<dbReference type="Proteomes" id="UP000006431">
    <property type="component" value="Unassembled WGS sequence"/>
</dbReference>
<dbReference type="AlphaFoldDB" id="B6BMJ9"/>
<dbReference type="EMBL" id="AFRZ01000001">
    <property type="protein sequence ID" value="EHP30886.1"/>
    <property type="molecule type" value="Genomic_DNA"/>
</dbReference>
<dbReference type="Gene3D" id="3.40.50.2300">
    <property type="match status" value="2"/>
</dbReference>
<dbReference type="STRING" id="929558.SMGD1_2363"/>
<dbReference type="Pfam" id="PF13407">
    <property type="entry name" value="Peripla_BP_4"/>
    <property type="match status" value="1"/>
</dbReference>
<organism evidence="6 7">
    <name type="scientific">Sulfurimonas gotlandica (strain DSM 19862 / JCM 16533 / GD1)</name>
    <dbReference type="NCBI Taxonomy" id="929558"/>
    <lineage>
        <taxon>Bacteria</taxon>
        <taxon>Pseudomonadati</taxon>
        <taxon>Campylobacterota</taxon>
        <taxon>Epsilonproteobacteria</taxon>
        <taxon>Campylobacterales</taxon>
        <taxon>Sulfurimonadaceae</taxon>
        <taxon>Sulfurimonas</taxon>
    </lineage>
</organism>
<dbReference type="PANTHER" id="PTHR46847">
    <property type="entry name" value="D-ALLOSE-BINDING PERIPLASMIC PROTEIN-RELATED"/>
    <property type="match status" value="1"/>
</dbReference>
<dbReference type="RefSeq" id="WP_008339393.1">
    <property type="nucleotide sequence ID" value="NZ_AFRZ01000001.1"/>
</dbReference>
<comment type="similarity">
    <text evidence="2">Belongs to the bacterial solute-binding protein 2 family.</text>
</comment>
<comment type="caution">
    <text evidence="6">The sequence shown here is derived from an EMBL/GenBank/DDBJ whole genome shotgun (WGS) entry which is preliminary data.</text>
</comment>
<dbReference type="OrthoDB" id="9805127at2"/>
<sequence length="307" mass="34669">MKKIFIFIVSILLASILNAGELDKSKTYTIAFAQDTLNNDYRLKQVKEVEKALLKYPNIRFIYSDAKASASMQVKQIEDFISQGVDLLMTSPYDEDSTRQVISKAYKSNIPVVLVSRRVKGNDFTSYIHPENRQIAKDAAKYLVKKMNYKGTVLLLKGVAKTNVERMRTEGFFEVVNKYPNIKVIERTANYLRRDAIIEVDKLLSAGQKFDAVMSQSDSMLVGVRMVFKKYGIKPSSLVTVGIDYIKPAQDAIRDGEQNSSFVYSLCAKESADIAIKILSGESVAKEIKLDTNQITRKNVDEIEPIF</sequence>
<dbReference type="InterPro" id="IPR028082">
    <property type="entry name" value="Peripla_BP_I"/>
</dbReference>
<evidence type="ECO:0000259" key="5">
    <source>
        <dbReference type="Pfam" id="PF13407"/>
    </source>
</evidence>
<dbReference type="PATRIC" id="fig|929558.5.peg.2353"/>